<organism evidence="1 2">
    <name type="scientific">Aegilops tauschii subsp. strangulata</name>
    <name type="common">Goatgrass</name>
    <dbReference type="NCBI Taxonomy" id="200361"/>
    <lineage>
        <taxon>Eukaryota</taxon>
        <taxon>Viridiplantae</taxon>
        <taxon>Streptophyta</taxon>
        <taxon>Embryophyta</taxon>
        <taxon>Tracheophyta</taxon>
        <taxon>Spermatophyta</taxon>
        <taxon>Magnoliopsida</taxon>
        <taxon>Liliopsida</taxon>
        <taxon>Poales</taxon>
        <taxon>Poaceae</taxon>
        <taxon>BOP clade</taxon>
        <taxon>Pooideae</taxon>
        <taxon>Triticodae</taxon>
        <taxon>Triticeae</taxon>
        <taxon>Triticinae</taxon>
        <taxon>Aegilops</taxon>
    </lineage>
</organism>
<evidence type="ECO:0000313" key="2">
    <source>
        <dbReference type="Proteomes" id="UP000015105"/>
    </source>
</evidence>
<proteinExistence type="predicted"/>
<reference evidence="1" key="4">
    <citation type="submission" date="2019-03" db="UniProtKB">
        <authorList>
            <consortium name="EnsemblPlants"/>
        </authorList>
    </citation>
    <scope>IDENTIFICATION</scope>
</reference>
<reference evidence="2" key="2">
    <citation type="journal article" date="2017" name="Nat. Plants">
        <title>The Aegilops tauschii genome reveals multiple impacts of transposons.</title>
        <authorList>
            <person name="Zhao G."/>
            <person name="Zou C."/>
            <person name="Li K."/>
            <person name="Wang K."/>
            <person name="Li T."/>
            <person name="Gao L."/>
            <person name="Zhang X."/>
            <person name="Wang H."/>
            <person name="Yang Z."/>
            <person name="Liu X."/>
            <person name="Jiang W."/>
            <person name="Mao L."/>
            <person name="Kong X."/>
            <person name="Jiao Y."/>
            <person name="Jia J."/>
        </authorList>
    </citation>
    <scope>NUCLEOTIDE SEQUENCE [LARGE SCALE GENOMIC DNA]</scope>
    <source>
        <strain evidence="2">cv. AL8/78</strain>
    </source>
</reference>
<dbReference type="Gramene" id="AET2Gv20056400.1">
    <property type="protein sequence ID" value="AET2Gv20056400.1"/>
    <property type="gene ID" value="AET2Gv20056400"/>
</dbReference>
<protein>
    <submittedName>
        <fullName evidence="1">Uncharacterized protein</fullName>
    </submittedName>
</protein>
<sequence>MQSHLEREPINVQGVATPESIRDTIELVTANLDAFFAGEPLLSPTQL</sequence>
<evidence type="ECO:0000313" key="1">
    <source>
        <dbReference type="EnsemblPlants" id="AET2Gv20056400.1"/>
    </source>
</evidence>
<reference evidence="2" key="1">
    <citation type="journal article" date="2014" name="Science">
        <title>Ancient hybridizations among the ancestral genomes of bread wheat.</title>
        <authorList>
            <consortium name="International Wheat Genome Sequencing Consortium,"/>
            <person name="Marcussen T."/>
            <person name="Sandve S.R."/>
            <person name="Heier L."/>
            <person name="Spannagl M."/>
            <person name="Pfeifer M."/>
            <person name="Jakobsen K.S."/>
            <person name="Wulff B.B."/>
            <person name="Steuernagel B."/>
            <person name="Mayer K.F."/>
            <person name="Olsen O.A."/>
        </authorList>
    </citation>
    <scope>NUCLEOTIDE SEQUENCE [LARGE SCALE GENOMIC DNA]</scope>
    <source>
        <strain evidence="2">cv. AL8/78</strain>
    </source>
</reference>
<dbReference type="AlphaFoldDB" id="A0A453AAW4"/>
<reference evidence="1" key="3">
    <citation type="journal article" date="2017" name="Nature">
        <title>Genome sequence of the progenitor of the wheat D genome Aegilops tauschii.</title>
        <authorList>
            <person name="Luo M.C."/>
            <person name="Gu Y.Q."/>
            <person name="Puiu D."/>
            <person name="Wang H."/>
            <person name="Twardziok S.O."/>
            <person name="Deal K.R."/>
            <person name="Huo N."/>
            <person name="Zhu T."/>
            <person name="Wang L."/>
            <person name="Wang Y."/>
            <person name="McGuire P.E."/>
            <person name="Liu S."/>
            <person name="Long H."/>
            <person name="Ramasamy R.K."/>
            <person name="Rodriguez J.C."/>
            <person name="Van S.L."/>
            <person name="Yuan L."/>
            <person name="Wang Z."/>
            <person name="Xia Z."/>
            <person name="Xiao L."/>
            <person name="Anderson O.D."/>
            <person name="Ouyang S."/>
            <person name="Liang Y."/>
            <person name="Zimin A.V."/>
            <person name="Pertea G."/>
            <person name="Qi P."/>
            <person name="Bennetzen J.L."/>
            <person name="Dai X."/>
            <person name="Dawson M.W."/>
            <person name="Muller H.G."/>
            <person name="Kugler K."/>
            <person name="Rivarola-Duarte L."/>
            <person name="Spannagl M."/>
            <person name="Mayer K.F.X."/>
            <person name="Lu F.H."/>
            <person name="Bevan M.W."/>
            <person name="Leroy P."/>
            <person name="Li P."/>
            <person name="You F.M."/>
            <person name="Sun Q."/>
            <person name="Liu Z."/>
            <person name="Lyons E."/>
            <person name="Wicker T."/>
            <person name="Salzberg S.L."/>
            <person name="Devos K.M."/>
            <person name="Dvorak J."/>
        </authorList>
    </citation>
    <scope>NUCLEOTIDE SEQUENCE [LARGE SCALE GENOMIC DNA]</scope>
    <source>
        <strain evidence="1">cv. AL8/78</strain>
    </source>
</reference>
<reference evidence="1" key="5">
    <citation type="journal article" date="2021" name="G3 (Bethesda)">
        <title>Aegilops tauschii genome assembly Aet v5.0 features greater sequence contiguity and improved annotation.</title>
        <authorList>
            <person name="Wang L."/>
            <person name="Zhu T."/>
            <person name="Rodriguez J.C."/>
            <person name="Deal K.R."/>
            <person name="Dubcovsky J."/>
            <person name="McGuire P.E."/>
            <person name="Lux T."/>
            <person name="Spannagl M."/>
            <person name="Mayer K.F.X."/>
            <person name="Baldrich P."/>
            <person name="Meyers B.C."/>
            <person name="Huo N."/>
            <person name="Gu Y.Q."/>
            <person name="Zhou H."/>
            <person name="Devos K.M."/>
            <person name="Bennetzen J.L."/>
            <person name="Unver T."/>
            <person name="Budak H."/>
            <person name="Gulick P.J."/>
            <person name="Galiba G."/>
            <person name="Kalapos B."/>
            <person name="Nelson D.R."/>
            <person name="Li P."/>
            <person name="You F.M."/>
            <person name="Luo M.C."/>
            <person name="Dvorak J."/>
        </authorList>
    </citation>
    <scope>NUCLEOTIDE SEQUENCE [LARGE SCALE GENOMIC DNA]</scope>
    <source>
        <strain evidence="1">cv. AL8/78</strain>
    </source>
</reference>
<dbReference type="EnsemblPlants" id="AET2Gv20056400.1">
    <property type="protein sequence ID" value="AET2Gv20056400.1"/>
    <property type="gene ID" value="AET2Gv20056400"/>
</dbReference>
<accession>A0A453AAW4</accession>
<dbReference type="Proteomes" id="UP000015105">
    <property type="component" value="Chromosome 2D"/>
</dbReference>
<name>A0A453AAW4_AEGTS</name>
<keyword evidence="2" id="KW-1185">Reference proteome</keyword>